<keyword evidence="2" id="KW-1185">Reference proteome</keyword>
<sequence>MEQPGVQSRWIRTIVDNGFMKGRREIPASEFSSASAIIQHLTRELMDLPYNPLRWLMRAEMLLKLGYPELALGDCHKASLLLQAALSDNSSLGEKVWLTQDMSLWIKDPVRWDNLESQIFYQEVKDVLIGTEADVWSLIMGALMQAQALGDIQILHSTLKEKTKSDVAFQKLLPMVASCHQEKKVVVESPARQYSPDQRENMLSNGLILTRPYPWMTKAMLERSDRVINGKRSELQMASDSRCELARSEVQNK</sequence>
<dbReference type="OrthoDB" id="438641at2759"/>
<dbReference type="AlphaFoldDB" id="A0A9P4NFA0"/>
<evidence type="ECO:0000313" key="2">
    <source>
        <dbReference type="Proteomes" id="UP000800235"/>
    </source>
</evidence>
<name>A0A9P4NFA0_9PEZI</name>
<evidence type="ECO:0000313" key="1">
    <source>
        <dbReference type="EMBL" id="KAF2418773.1"/>
    </source>
</evidence>
<reference evidence="1" key="1">
    <citation type="journal article" date="2020" name="Stud. Mycol.">
        <title>101 Dothideomycetes genomes: a test case for predicting lifestyles and emergence of pathogens.</title>
        <authorList>
            <person name="Haridas S."/>
            <person name="Albert R."/>
            <person name="Binder M."/>
            <person name="Bloem J."/>
            <person name="Labutti K."/>
            <person name="Salamov A."/>
            <person name="Andreopoulos B."/>
            <person name="Baker S."/>
            <person name="Barry K."/>
            <person name="Bills G."/>
            <person name="Bluhm B."/>
            <person name="Cannon C."/>
            <person name="Castanera R."/>
            <person name="Culley D."/>
            <person name="Daum C."/>
            <person name="Ezra D."/>
            <person name="Gonzalez J."/>
            <person name="Henrissat B."/>
            <person name="Kuo A."/>
            <person name="Liang C."/>
            <person name="Lipzen A."/>
            <person name="Lutzoni F."/>
            <person name="Magnuson J."/>
            <person name="Mondo S."/>
            <person name="Nolan M."/>
            <person name="Ohm R."/>
            <person name="Pangilinan J."/>
            <person name="Park H.-J."/>
            <person name="Ramirez L."/>
            <person name="Alfaro M."/>
            <person name="Sun H."/>
            <person name="Tritt A."/>
            <person name="Yoshinaga Y."/>
            <person name="Zwiers L.-H."/>
            <person name="Turgeon B."/>
            <person name="Goodwin S."/>
            <person name="Spatafora J."/>
            <person name="Crous P."/>
            <person name="Grigoriev I."/>
        </authorList>
    </citation>
    <scope>NUCLEOTIDE SEQUENCE</scope>
    <source>
        <strain evidence="1">CBS 130266</strain>
    </source>
</reference>
<protein>
    <submittedName>
        <fullName evidence="1">Uncharacterized protein</fullName>
    </submittedName>
</protein>
<gene>
    <name evidence="1" type="ORF">EJ08DRAFT_702986</name>
</gene>
<dbReference type="EMBL" id="MU007124">
    <property type="protein sequence ID" value="KAF2418773.1"/>
    <property type="molecule type" value="Genomic_DNA"/>
</dbReference>
<accession>A0A9P4NFA0</accession>
<dbReference type="Proteomes" id="UP000800235">
    <property type="component" value="Unassembled WGS sequence"/>
</dbReference>
<organism evidence="1 2">
    <name type="scientific">Tothia fuscella</name>
    <dbReference type="NCBI Taxonomy" id="1048955"/>
    <lineage>
        <taxon>Eukaryota</taxon>
        <taxon>Fungi</taxon>
        <taxon>Dikarya</taxon>
        <taxon>Ascomycota</taxon>
        <taxon>Pezizomycotina</taxon>
        <taxon>Dothideomycetes</taxon>
        <taxon>Pleosporomycetidae</taxon>
        <taxon>Venturiales</taxon>
        <taxon>Cylindrosympodiaceae</taxon>
        <taxon>Tothia</taxon>
    </lineage>
</organism>
<proteinExistence type="predicted"/>
<comment type="caution">
    <text evidence="1">The sequence shown here is derived from an EMBL/GenBank/DDBJ whole genome shotgun (WGS) entry which is preliminary data.</text>
</comment>